<feature type="compositionally biased region" description="Polar residues" evidence="1">
    <location>
        <begin position="67"/>
        <end position="78"/>
    </location>
</feature>
<dbReference type="InterPro" id="IPR005162">
    <property type="entry name" value="Retrotrans_gag_dom"/>
</dbReference>
<comment type="caution">
    <text evidence="3">The sequence shown here is derived from an EMBL/GenBank/DDBJ whole genome shotgun (WGS) entry which is preliminary data.</text>
</comment>
<dbReference type="PANTHER" id="PTHR33223:SF11">
    <property type="entry name" value="ELEMENT PROTEIN, PUTATIVE-RELATED"/>
    <property type="match status" value="1"/>
</dbReference>
<evidence type="ECO:0000313" key="4">
    <source>
        <dbReference type="Proteomes" id="UP001151760"/>
    </source>
</evidence>
<gene>
    <name evidence="3" type="ORF">Tco_1124292</name>
</gene>
<dbReference type="Gene3D" id="2.40.70.10">
    <property type="entry name" value="Acid Proteases"/>
    <property type="match status" value="1"/>
</dbReference>
<organism evidence="3 4">
    <name type="scientific">Tanacetum coccineum</name>
    <dbReference type="NCBI Taxonomy" id="301880"/>
    <lineage>
        <taxon>Eukaryota</taxon>
        <taxon>Viridiplantae</taxon>
        <taxon>Streptophyta</taxon>
        <taxon>Embryophyta</taxon>
        <taxon>Tracheophyta</taxon>
        <taxon>Spermatophyta</taxon>
        <taxon>Magnoliopsida</taxon>
        <taxon>eudicotyledons</taxon>
        <taxon>Gunneridae</taxon>
        <taxon>Pentapetalae</taxon>
        <taxon>asterids</taxon>
        <taxon>campanulids</taxon>
        <taxon>Asterales</taxon>
        <taxon>Asteraceae</taxon>
        <taxon>Asteroideae</taxon>
        <taxon>Anthemideae</taxon>
        <taxon>Anthemidinae</taxon>
        <taxon>Tanacetum</taxon>
    </lineage>
</organism>
<sequence length="749" mass="85961">MEKTRKKPKELLPYGMLLTRLFKHVVSVFPELAIDHYLSHDRVMHPLTPHYERKMRLDHGKKKPHDTNASSSSTTLNHPSLTLQLDDIVDENDEESFHSNSSSPSQNISSLSNVVSRVSLRRHLEEIHVTWALFWKKRDKSTTLHKRRLEESLTKGGDNVRNTCDAVWIIKRSRQRICDCVWTVAVIRNPKKIRCVMGCSFHGLRSEDLNQHLKDFLKLVDSLDLNGDNRERTRLRLFQFSLRYQASNWLERLLAGSISTWEDLTNCFLAQFFSPGRTSKLRNDILMFQQHQGQSHHKMNHRSSGLCYNDPKDFAKPFKAISMPQDVPSISGRRLIELKNQVQCLMEAHVAPNQPIQVNKITFSCDICSGPHDTQYCMENPDLEGLVSNFIASEDAKITRFEADFKQHQSEITNKLDTQLKEFNDRMTGALPNDTVKNPKLTPNSTSSTHSYPTGDPQSSSNSFKSVNAIQTCFKSTTNISKDQPQVNTLTINEIETPKPKEPKESLKDEFADLHLNLPVLEVLAHVPIYDALLDKYIVSLKLGKNGIDVLGLSNGTKSYPIGILKNVEINVGKLKLFEDFHVVDMEREPTCPLLVGRGFLATANAIIDCKRESYKPRTSEDDIGPRPPYFAKRDFRDNHLPGEWEIARDAEVNPFKDILVFRKMVEFLGTIPINLRRNMWESEEVINYKMDWDRPPKEGDGVWHIKIELIDPDGENFDRAFQSIPTTRKLSPKENPSDILNLDYFHHS</sequence>
<dbReference type="Pfam" id="PF03732">
    <property type="entry name" value="Retrotrans_gag"/>
    <property type="match status" value="1"/>
</dbReference>
<reference evidence="3" key="1">
    <citation type="journal article" date="2022" name="Int. J. Mol. Sci.">
        <title>Draft Genome of Tanacetum Coccineum: Genomic Comparison of Closely Related Tanacetum-Family Plants.</title>
        <authorList>
            <person name="Yamashiro T."/>
            <person name="Shiraishi A."/>
            <person name="Nakayama K."/>
            <person name="Satake H."/>
        </authorList>
    </citation>
    <scope>NUCLEOTIDE SEQUENCE</scope>
</reference>
<protein>
    <submittedName>
        <fullName evidence="3">MAK10-like protein</fullName>
    </submittedName>
</protein>
<feature type="compositionally biased region" description="Polar residues" evidence="1">
    <location>
        <begin position="441"/>
        <end position="463"/>
    </location>
</feature>
<feature type="region of interest" description="Disordered" evidence="1">
    <location>
        <begin position="428"/>
        <end position="463"/>
    </location>
</feature>
<reference evidence="3" key="2">
    <citation type="submission" date="2022-01" db="EMBL/GenBank/DDBJ databases">
        <authorList>
            <person name="Yamashiro T."/>
            <person name="Shiraishi A."/>
            <person name="Satake H."/>
            <person name="Nakayama K."/>
        </authorList>
    </citation>
    <scope>NUCLEOTIDE SEQUENCE</scope>
</reference>
<evidence type="ECO:0000256" key="1">
    <source>
        <dbReference type="SAM" id="MobiDB-lite"/>
    </source>
</evidence>
<feature type="region of interest" description="Disordered" evidence="1">
    <location>
        <begin position="59"/>
        <end position="78"/>
    </location>
</feature>
<dbReference type="EMBL" id="BQNB010021579">
    <property type="protein sequence ID" value="GJU07862.1"/>
    <property type="molecule type" value="Genomic_DNA"/>
</dbReference>
<dbReference type="PANTHER" id="PTHR33223">
    <property type="entry name" value="CCHC-TYPE DOMAIN-CONTAINING PROTEIN"/>
    <property type="match status" value="1"/>
</dbReference>
<keyword evidence="4" id="KW-1185">Reference proteome</keyword>
<proteinExistence type="predicted"/>
<accession>A0ABQ5J8I8</accession>
<dbReference type="InterPro" id="IPR021109">
    <property type="entry name" value="Peptidase_aspartic_dom_sf"/>
</dbReference>
<evidence type="ECO:0000259" key="2">
    <source>
        <dbReference type="Pfam" id="PF03732"/>
    </source>
</evidence>
<evidence type="ECO:0000313" key="3">
    <source>
        <dbReference type="EMBL" id="GJU07862.1"/>
    </source>
</evidence>
<feature type="domain" description="Retrotransposon gag" evidence="2">
    <location>
        <begin position="236"/>
        <end position="294"/>
    </location>
</feature>
<name>A0ABQ5J8I8_9ASTR</name>
<dbReference type="Proteomes" id="UP001151760">
    <property type="component" value="Unassembled WGS sequence"/>
</dbReference>